<evidence type="ECO:0000256" key="6">
    <source>
        <dbReference type="ARBA" id="ARBA00022777"/>
    </source>
</evidence>
<dbReference type="InterPro" id="IPR000719">
    <property type="entry name" value="Prot_kinase_dom"/>
</dbReference>
<evidence type="ECO:0000313" key="13">
    <source>
        <dbReference type="EMBL" id="KAI2666603.1"/>
    </source>
</evidence>
<protein>
    <recommendedName>
        <fullName evidence="2">non-specific serine/threonine protein kinase</fullName>
        <ecNumber evidence="2">2.7.11.1</ecNumber>
    </recommendedName>
</protein>
<comment type="similarity">
    <text evidence="1">Belongs to the protein kinase superfamily. CAMK Ser/Thr protein kinase family. PIM subfamily.</text>
</comment>
<comment type="catalytic activity">
    <reaction evidence="9">
        <text>L-seryl-[protein] + ATP = O-phospho-L-seryl-[protein] + ADP + H(+)</text>
        <dbReference type="Rhea" id="RHEA:17989"/>
        <dbReference type="Rhea" id="RHEA-COMP:9863"/>
        <dbReference type="Rhea" id="RHEA-COMP:11604"/>
        <dbReference type="ChEBI" id="CHEBI:15378"/>
        <dbReference type="ChEBI" id="CHEBI:29999"/>
        <dbReference type="ChEBI" id="CHEBI:30616"/>
        <dbReference type="ChEBI" id="CHEBI:83421"/>
        <dbReference type="ChEBI" id="CHEBI:456216"/>
        <dbReference type="EC" id="2.7.11.1"/>
    </reaction>
</comment>
<dbReference type="GO" id="GO:0016301">
    <property type="term" value="F:kinase activity"/>
    <property type="evidence" value="ECO:0007669"/>
    <property type="project" value="UniProtKB-KW"/>
</dbReference>
<feature type="binding site" evidence="10">
    <location>
        <position position="272"/>
    </location>
    <ligand>
        <name>ATP</name>
        <dbReference type="ChEBI" id="CHEBI:30616"/>
    </ligand>
</feature>
<dbReference type="CDD" id="cd14005">
    <property type="entry name" value="STKc_PIM"/>
    <property type="match status" value="1"/>
</dbReference>
<evidence type="ECO:0000256" key="7">
    <source>
        <dbReference type="ARBA" id="ARBA00022840"/>
    </source>
</evidence>
<dbReference type="SMART" id="SM00220">
    <property type="entry name" value="S_TKc"/>
    <property type="match status" value="1"/>
</dbReference>
<keyword evidence="4" id="KW-0808">Transferase</keyword>
<feature type="region of interest" description="Disordered" evidence="11">
    <location>
        <begin position="24"/>
        <end position="60"/>
    </location>
</feature>
<evidence type="ECO:0000313" key="14">
    <source>
        <dbReference type="Proteomes" id="UP000830375"/>
    </source>
</evidence>
<dbReference type="Gene3D" id="3.30.200.20">
    <property type="entry name" value="Phosphorylase Kinase, domain 1"/>
    <property type="match status" value="1"/>
</dbReference>
<dbReference type="Gene3D" id="1.10.510.10">
    <property type="entry name" value="Transferase(Phosphotransferase) domain 1"/>
    <property type="match status" value="1"/>
</dbReference>
<name>A0ABQ8MUV0_LABRO</name>
<evidence type="ECO:0000256" key="4">
    <source>
        <dbReference type="ARBA" id="ARBA00022679"/>
    </source>
</evidence>
<comment type="catalytic activity">
    <reaction evidence="8">
        <text>L-threonyl-[protein] + ATP = O-phospho-L-threonyl-[protein] + ADP + H(+)</text>
        <dbReference type="Rhea" id="RHEA:46608"/>
        <dbReference type="Rhea" id="RHEA-COMP:11060"/>
        <dbReference type="Rhea" id="RHEA-COMP:11605"/>
        <dbReference type="ChEBI" id="CHEBI:15378"/>
        <dbReference type="ChEBI" id="CHEBI:30013"/>
        <dbReference type="ChEBI" id="CHEBI:30616"/>
        <dbReference type="ChEBI" id="CHEBI:61977"/>
        <dbReference type="ChEBI" id="CHEBI:456216"/>
        <dbReference type="EC" id="2.7.11.1"/>
    </reaction>
</comment>
<dbReference type="PROSITE" id="PS00108">
    <property type="entry name" value="PROTEIN_KINASE_ST"/>
    <property type="match status" value="1"/>
</dbReference>
<feature type="domain" description="Protein kinase" evidence="12">
    <location>
        <begin position="243"/>
        <end position="498"/>
    </location>
</feature>
<dbReference type="InterPro" id="IPR011009">
    <property type="entry name" value="Kinase-like_dom_sf"/>
</dbReference>
<evidence type="ECO:0000259" key="12">
    <source>
        <dbReference type="PROSITE" id="PS50011"/>
    </source>
</evidence>
<dbReference type="Pfam" id="PF00069">
    <property type="entry name" value="Pkinase"/>
    <property type="match status" value="1"/>
</dbReference>
<dbReference type="PANTHER" id="PTHR22984">
    <property type="entry name" value="SERINE/THREONINE-PROTEIN KINASE PIM"/>
    <property type="match status" value="1"/>
</dbReference>
<keyword evidence="3" id="KW-0723">Serine/threonine-protein kinase</keyword>
<reference evidence="13 14" key="1">
    <citation type="submission" date="2022-01" db="EMBL/GenBank/DDBJ databases">
        <title>A high-quality chromosome-level genome assembly of rohu carp, Labeo rohita.</title>
        <authorList>
            <person name="Arick M.A. II"/>
            <person name="Hsu C.-Y."/>
            <person name="Magbanua Z."/>
            <person name="Pechanova O."/>
            <person name="Grover C."/>
            <person name="Miller E."/>
            <person name="Thrash A."/>
            <person name="Ezzel L."/>
            <person name="Alam S."/>
            <person name="Benzie J."/>
            <person name="Hamilton M."/>
            <person name="Karsi A."/>
            <person name="Lawrence M.L."/>
            <person name="Peterson D.G."/>
        </authorList>
    </citation>
    <scope>NUCLEOTIDE SEQUENCE [LARGE SCALE GENOMIC DNA]</scope>
    <source>
        <strain evidence="14">BAU-BD-2019</strain>
        <tissue evidence="13">Blood</tissue>
    </source>
</reference>
<evidence type="ECO:0000256" key="9">
    <source>
        <dbReference type="ARBA" id="ARBA00048679"/>
    </source>
</evidence>
<dbReference type="InterPro" id="IPR008271">
    <property type="entry name" value="Ser/Thr_kinase_AS"/>
</dbReference>
<dbReference type="InterPro" id="IPR051138">
    <property type="entry name" value="PIM_Ser/Thr_kinase"/>
</dbReference>
<evidence type="ECO:0000256" key="8">
    <source>
        <dbReference type="ARBA" id="ARBA00047899"/>
    </source>
</evidence>
<organism evidence="13 14">
    <name type="scientific">Labeo rohita</name>
    <name type="common">Indian major carp</name>
    <name type="synonym">Cyprinus rohita</name>
    <dbReference type="NCBI Taxonomy" id="84645"/>
    <lineage>
        <taxon>Eukaryota</taxon>
        <taxon>Metazoa</taxon>
        <taxon>Chordata</taxon>
        <taxon>Craniata</taxon>
        <taxon>Vertebrata</taxon>
        <taxon>Euteleostomi</taxon>
        <taxon>Actinopterygii</taxon>
        <taxon>Neopterygii</taxon>
        <taxon>Teleostei</taxon>
        <taxon>Ostariophysi</taxon>
        <taxon>Cypriniformes</taxon>
        <taxon>Cyprinidae</taxon>
        <taxon>Labeoninae</taxon>
        <taxon>Labeonini</taxon>
        <taxon>Labeo</taxon>
    </lineage>
</organism>
<evidence type="ECO:0000256" key="10">
    <source>
        <dbReference type="PROSITE-ProRule" id="PRU10141"/>
    </source>
</evidence>
<keyword evidence="14" id="KW-1185">Reference proteome</keyword>
<keyword evidence="6 13" id="KW-0418">Kinase</keyword>
<dbReference type="Proteomes" id="UP000830375">
    <property type="component" value="Unassembled WGS sequence"/>
</dbReference>
<evidence type="ECO:0000256" key="11">
    <source>
        <dbReference type="SAM" id="MobiDB-lite"/>
    </source>
</evidence>
<dbReference type="EC" id="2.7.11.1" evidence="2"/>
<dbReference type="SUPFAM" id="SSF56112">
    <property type="entry name" value="Protein kinase-like (PK-like)"/>
    <property type="match status" value="1"/>
</dbReference>
<keyword evidence="7 10" id="KW-0067">ATP-binding</keyword>
<comment type="caution">
    <text evidence="13">The sequence shown here is derived from an EMBL/GenBank/DDBJ whole genome shotgun (WGS) entry which is preliminary data.</text>
</comment>
<evidence type="ECO:0000256" key="2">
    <source>
        <dbReference type="ARBA" id="ARBA00012513"/>
    </source>
</evidence>
<keyword evidence="5 10" id="KW-0547">Nucleotide-binding</keyword>
<sequence>MVLFTLLGVIALIQRKRKKVNNIHSGQDEQVDESDVPPVRSTHGREVNSDLTEDPSLDVPNSGYLKTPVHVIPDLSADVSLAIVCSTDVPGADVPQTTVCAADVPSDDVPQATVCATDVLNADIPEATVCATSDGVPTAFFSATSNCSDDATAGFFSSMSDYRVRQAPVRAAAVCRVKVPRATVCAVPDSTVYVPQALIRPTADCSADVPQASVCQTQDTVSSLLSDLEDNDTLIIDISGCSYEISSQLGEGGFGTVYAATRLDDGFQVAVKIASKRNTKFISIDGYSKPLPLEVALQILANQGPRVPEIIQLLDWQMERDHYVIVLERPMPCQSLYEFMESYKGSIKEDMARAIMRQATHAAQTCCQRGVFHRDIKLENLLINPDTLEVKLIDFGCGAILTSEGYTSFAGTDDYYPPEYLFIGKYHGKPATVWSLGIILFAMLTWKFPKRRDLRLINDKIWTKHGLSQECHDFISCCLQIDPKQRIELEKLSLHNWFKDGYTKCFPLEVALHIVANQRWLVTRYSDDCSKHNNRQMAAVISFLSESTCQRTLSDVAHLTLSFPPLTQTHIHALTSLKAKPLRAQLQQPVIEQHSGHFLSEIYNTALPDGRLAMRT</sequence>
<evidence type="ECO:0000256" key="3">
    <source>
        <dbReference type="ARBA" id="ARBA00022527"/>
    </source>
</evidence>
<dbReference type="EMBL" id="JACTAM010000003">
    <property type="protein sequence ID" value="KAI2666603.1"/>
    <property type="molecule type" value="Genomic_DNA"/>
</dbReference>
<evidence type="ECO:0000256" key="5">
    <source>
        <dbReference type="ARBA" id="ARBA00022741"/>
    </source>
</evidence>
<dbReference type="PROSITE" id="PS00107">
    <property type="entry name" value="PROTEIN_KINASE_ATP"/>
    <property type="match status" value="1"/>
</dbReference>
<dbReference type="PROSITE" id="PS50011">
    <property type="entry name" value="PROTEIN_KINASE_DOM"/>
    <property type="match status" value="1"/>
</dbReference>
<evidence type="ECO:0000256" key="1">
    <source>
        <dbReference type="ARBA" id="ARBA00005505"/>
    </source>
</evidence>
<accession>A0ABQ8MUV0</accession>
<gene>
    <name evidence="13" type="ORF">H4Q32_010505</name>
</gene>
<dbReference type="InterPro" id="IPR017441">
    <property type="entry name" value="Protein_kinase_ATP_BS"/>
</dbReference>
<proteinExistence type="inferred from homology"/>
<dbReference type="PANTHER" id="PTHR22984:SF11">
    <property type="entry name" value="AURORA KINASE-RELATED"/>
    <property type="match status" value="1"/>
</dbReference>